<dbReference type="InterPro" id="IPR015055">
    <property type="entry name" value="STIV_B116-like"/>
</dbReference>
<evidence type="ECO:0000313" key="2">
    <source>
        <dbReference type="Proteomes" id="UP000021315"/>
    </source>
</evidence>
<dbReference type="SUPFAM" id="SSF143602">
    <property type="entry name" value="STIV B116-like"/>
    <property type="match status" value="1"/>
</dbReference>
<organism evidence="1 2">
    <name type="scientific">Candidatus Accumulibacter cognatus</name>
    <dbReference type="NCBI Taxonomy" id="2954383"/>
    <lineage>
        <taxon>Bacteria</taxon>
        <taxon>Pseudomonadati</taxon>
        <taxon>Pseudomonadota</taxon>
        <taxon>Betaproteobacteria</taxon>
        <taxon>Candidatus Accumulibacter</taxon>
    </lineage>
</organism>
<dbReference type="Pfam" id="PF08960">
    <property type="entry name" value="STIV_B116-like"/>
    <property type="match status" value="1"/>
</dbReference>
<sequence>MPPEPPASCSDAPVWLLNSPIITTNGLFRCRTISLDEARALVAEQGFESAIGHALTATVLSDLLAIDCPVRRFEFQQAQGQLAIVFRLAQRIAEGLVLHDRAAIEKVGYSFLLLSREE</sequence>
<dbReference type="RefSeq" id="WP_273704581.1">
    <property type="nucleotide sequence ID" value="NZ_JDST02000051.1"/>
</dbReference>
<dbReference type="InterPro" id="IPR037236">
    <property type="entry name" value="STIV_B116-like_sf"/>
</dbReference>
<protein>
    <submittedName>
        <fullName evidence="1">DNA binding protein</fullName>
    </submittedName>
</protein>
<name>A0A080M5T3_9PROT</name>
<dbReference type="EMBL" id="JDST02000051">
    <property type="protein sequence ID" value="KFB76588.1"/>
    <property type="molecule type" value="Genomic_DNA"/>
</dbReference>
<dbReference type="Gene3D" id="3.40.50.11170">
    <property type="entry name" value="Uncharacterised protein PF08960, DUF1874"/>
    <property type="match status" value="1"/>
</dbReference>
<evidence type="ECO:0000313" key="1">
    <source>
        <dbReference type="EMBL" id="KFB76588.1"/>
    </source>
</evidence>
<keyword evidence="2" id="KW-1185">Reference proteome</keyword>
<dbReference type="Proteomes" id="UP000021315">
    <property type="component" value="Unassembled WGS sequence"/>
</dbReference>
<comment type="caution">
    <text evidence="1">The sequence shown here is derived from an EMBL/GenBank/DDBJ whole genome shotgun (WGS) entry which is preliminary data.</text>
</comment>
<reference evidence="1" key="1">
    <citation type="submission" date="2014-02" db="EMBL/GenBank/DDBJ databases">
        <title>Expanding our view of genomic diversity in Candidatus Accumulibacter clades.</title>
        <authorList>
            <person name="Skennerton C.T."/>
            <person name="Barr J.J."/>
            <person name="Slater F.R."/>
            <person name="Bond P.L."/>
            <person name="Tyson G.W."/>
        </authorList>
    </citation>
    <scope>NUCLEOTIDE SEQUENCE [LARGE SCALE GENOMIC DNA]</scope>
</reference>
<proteinExistence type="predicted"/>
<accession>A0A080M5T3</accession>
<gene>
    <name evidence="1" type="ORF">AW06_002342</name>
</gene>
<dbReference type="AlphaFoldDB" id="A0A080M5T3"/>
<dbReference type="STRING" id="1453999.AW06_002342"/>